<reference evidence="2 3" key="1">
    <citation type="submission" date="2018-11" db="EMBL/GenBank/DDBJ databases">
        <title>Sequencing the genomes of 1000 actinobacteria strains.</title>
        <authorList>
            <person name="Klenk H.-P."/>
        </authorList>
    </citation>
    <scope>NUCLEOTIDE SEQUENCE [LARGE SCALE GENOMIC DNA]</scope>
    <source>
        <strain evidence="2 3">DSM 44780</strain>
    </source>
</reference>
<dbReference type="RefSeq" id="WP_123558896.1">
    <property type="nucleotide sequence ID" value="NZ_RJVJ01000001.1"/>
</dbReference>
<name>A0A8G1UM38_9ACTN</name>
<accession>A0A8G1UM38</accession>
<gene>
    <name evidence="2" type="ORF">EDD39_4644</name>
</gene>
<dbReference type="Proteomes" id="UP000267408">
    <property type="component" value="Unassembled WGS sequence"/>
</dbReference>
<dbReference type="InterPro" id="IPR041657">
    <property type="entry name" value="HTH_17"/>
</dbReference>
<evidence type="ECO:0000313" key="2">
    <source>
        <dbReference type="EMBL" id="ROR46378.1"/>
    </source>
</evidence>
<proteinExistence type="predicted"/>
<dbReference type="EMBL" id="RJVJ01000001">
    <property type="protein sequence ID" value="ROR46378.1"/>
    <property type="molecule type" value="Genomic_DNA"/>
</dbReference>
<dbReference type="OrthoDB" id="194758at2"/>
<evidence type="ECO:0000259" key="1">
    <source>
        <dbReference type="Pfam" id="PF12728"/>
    </source>
</evidence>
<comment type="caution">
    <text evidence="2">The sequence shown here is derived from an EMBL/GenBank/DDBJ whole genome shotgun (WGS) entry which is preliminary data.</text>
</comment>
<evidence type="ECO:0000313" key="3">
    <source>
        <dbReference type="Proteomes" id="UP000267408"/>
    </source>
</evidence>
<sequence>MAPQFMDARQTAEYLNVSLSWLYREAAGVGLVAYRFGRGRNAKIRFKVSEVRAWTRQQRTG</sequence>
<dbReference type="AlphaFoldDB" id="A0A8G1UM38"/>
<protein>
    <submittedName>
        <fullName evidence="2">Excisionase family DNA binding protein</fullName>
    </submittedName>
</protein>
<dbReference type="Pfam" id="PF12728">
    <property type="entry name" value="HTH_17"/>
    <property type="match status" value="1"/>
</dbReference>
<feature type="domain" description="Helix-turn-helix" evidence="1">
    <location>
        <begin position="6"/>
        <end position="59"/>
    </location>
</feature>
<organism evidence="2 3">
    <name type="scientific">Kitasatospora cineracea</name>
    <dbReference type="NCBI Taxonomy" id="88074"/>
    <lineage>
        <taxon>Bacteria</taxon>
        <taxon>Bacillati</taxon>
        <taxon>Actinomycetota</taxon>
        <taxon>Actinomycetes</taxon>
        <taxon>Kitasatosporales</taxon>
        <taxon>Streptomycetaceae</taxon>
        <taxon>Kitasatospora</taxon>
    </lineage>
</organism>